<dbReference type="EMBL" id="HBUF01578994">
    <property type="protein sequence ID" value="CAG6769463.1"/>
    <property type="molecule type" value="Transcribed_RNA"/>
</dbReference>
<protein>
    <submittedName>
        <fullName evidence="2">Uncharacterized protein</fullName>
    </submittedName>
</protein>
<proteinExistence type="predicted"/>
<reference evidence="2" key="1">
    <citation type="submission" date="2021-05" db="EMBL/GenBank/DDBJ databases">
        <authorList>
            <person name="Alioto T."/>
            <person name="Alioto T."/>
            <person name="Gomez Garrido J."/>
        </authorList>
    </citation>
    <scope>NUCLEOTIDE SEQUENCE</scope>
</reference>
<accession>A0A8D9AMU3</accession>
<evidence type="ECO:0000256" key="1">
    <source>
        <dbReference type="SAM" id="MobiDB-lite"/>
    </source>
</evidence>
<sequence length="120" mass="13887">MTTSNQKASLKDQSRKNPSMQKDQRLLNSGITSSLKETLKDVLRMTMGLKLVTALRSKSHRIICTPRENLKDLNIPNSKRVRDPKHSSRMTTSNPKEKKQCPKMHVFGDNFMHNFFLLKF</sequence>
<dbReference type="EMBL" id="HBUF01578993">
    <property type="protein sequence ID" value="CAG6769459.1"/>
    <property type="molecule type" value="Transcribed_RNA"/>
</dbReference>
<dbReference type="EMBL" id="HBUF01578995">
    <property type="protein sequence ID" value="CAG6769467.1"/>
    <property type="molecule type" value="Transcribed_RNA"/>
</dbReference>
<organism evidence="2">
    <name type="scientific">Cacopsylla melanoneura</name>
    <dbReference type="NCBI Taxonomy" id="428564"/>
    <lineage>
        <taxon>Eukaryota</taxon>
        <taxon>Metazoa</taxon>
        <taxon>Ecdysozoa</taxon>
        <taxon>Arthropoda</taxon>
        <taxon>Hexapoda</taxon>
        <taxon>Insecta</taxon>
        <taxon>Pterygota</taxon>
        <taxon>Neoptera</taxon>
        <taxon>Paraneoptera</taxon>
        <taxon>Hemiptera</taxon>
        <taxon>Sternorrhyncha</taxon>
        <taxon>Psylloidea</taxon>
        <taxon>Psyllidae</taxon>
        <taxon>Psyllinae</taxon>
        <taxon>Cacopsylla</taxon>
    </lineage>
</organism>
<feature type="region of interest" description="Disordered" evidence="1">
    <location>
        <begin position="74"/>
        <end position="101"/>
    </location>
</feature>
<feature type="compositionally biased region" description="Polar residues" evidence="1">
    <location>
        <begin position="16"/>
        <end position="30"/>
    </location>
</feature>
<dbReference type="AlphaFoldDB" id="A0A8D9AMU3"/>
<feature type="region of interest" description="Disordered" evidence="1">
    <location>
        <begin position="1"/>
        <end position="30"/>
    </location>
</feature>
<name>A0A8D9AMU3_9HEMI</name>
<evidence type="ECO:0000313" key="2">
    <source>
        <dbReference type="EMBL" id="CAG6769459.1"/>
    </source>
</evidence>